<name>A0A0F9Z9Z3_9MICR</name>
<gene>
    <name evidence="1" type="ORF">AAJ76_5600018854</name>
</gene>
<accession>A0A0F9Z9Z3</accession>
<protein>
    <recommendedName>
        <fullName evidence="3">UspA domain-containing protein</fullName>
    </recommendedName>
</protein>
<evidence type="ECO:0008006" key="3">
    <source>
        <dbReference type="Google" id="ProtNLM"/>
    </source>
</evidence>
<organism evidence="1 2">
    <name type="scientific">Vairimorpha ceranae</name>
    <dbReference type="NCBI Taxonomy" id="40302"/>
    <lineage>
        <taxon>Eukaryota</taxon>
        <taxon>Fungi</taxon>
        <taxon>Fungi incertae sedis</taxon>
        <taxon>Microsporidia</taxon>
        <taxon>Nosematidae</taxon>
        <taxon>Vairimorpha</taxon>
    </lineage>
</organism>
<proteinExistence type="predicted"/>
<reference evidence="1 2" key="1">
    <citation type="journal article" date="2015" name="Environ. Microbiol.">
        <title>Genome analyses suggest the presence of polyploidy and recent human-driven expansions in eight global populations of the honeybee pathogen Nosema ceranae.</title>
        <authorList>
            <person name="Pelin A."/>
            <person name="Selman M."/>
            <person name="Aris-Brosou S."/>
            <person name="Farinelli L."/>
            <person name="Corradi N."/>
        </authorList>
    </citation>
    <scope>NUCLEOTIDE SEQUENCE [LARGE SCALE GENOMIC DNA]</scope>
    <source>
        <strain evidence="1 2">PA08 1199</strain>
    </source>
</reference>
<dbReference type="GeneID" id="36320944"/>
<dbReference type="OrthoDB" id="2193650at2759"/>
<evidence type="ECO:0000313" key="1">
    <source>
        <dbReference type="EMBL" id="KKO74614.1"/>
    </source>
</evidence>
<dbReference type="RefSeq" id="XP_024330356.1">
    <property type="nucleotide sequence ID" value="XM_024475996.1"/>
</dbReference>
<dbReference type="Proteomes" id="UP000034350">
    <property type="component" value="Unassembled WGS sequence"/>
</dbReference>
<dbReference type="VEuPathDB" id="MicrosporidiaDB:AAJ76_5600018854"/>
<evidence type="ECO:0000313" key="2">
    <source>
        <dbReference type="Proteomes" id="UP000034350"/>
    </source>
</evidence>
<dbReference type="AlphaFoldDB" id="A0A0F9Z9Z3"/>
<sequence>MNTIAIVIDNLNQDFTNDRNTAEWKLLQKAEKVVLIFIESQKWFPANDPQTICASLNALNSKNGIERRNIIALLKSLEFAIKINNRKAEVVKIILLGDEKYKIRKCISNINTDLIIVFIHKKKNIIEKIFKRSTGTFLAEELGIPVLTIRNITI</sequence>
<keyword evidence="2" id="KW-1185">Reference proteome</keyword>
<comment type="caution">
    <text evidence="1">The sequence shown here is derived from an EMBL/GenBank/DDBJ whole genome shotgun (WGS) entry which is preliminary data.</text>
</comment>
<dbReference type="VEuPathDB" id="MicrosporidiaDB:G9O61_00g013110"/>
<dbReference type="SUPFAM" id="SSF52402">
    <property type="entry name" value="Adenine nucleotide alpha hydrolases-like"/>
    <property type="match status" value="1"/>
</dbReference>
<dbReference type="EMBL" id="JPQZ01000056">
    <property type="protein sequence ID" value="KKO74614.1"/>
    <property type="molecule type" value="Genomic_DNA"/>
</dbReference>
<dbReference type="VEuPathDB" id="MicrosporidiaDB:NCER_100382"/>